<proteinExistence type="predicted"/>
<feature type="compositionally biased region" description="Pro residues" evidence="1">
    <location>
        <begin position="158"/>
        <end position="170"/>
    </location>
</feature>
<organism evidence="2">
    <name type="scientific">Blackfly microvirus SF02</name>
    <dbReference type="NCBI Taxonomy" id="2576452"/>
    <lineage>
        <taxon>Viruses</taxon>
        <taxon>Monodnaviria</taxon>
        <taxon>Sangervirae</taxon>
        <taxon>Phixviricota</taxon>
        <taxon>Malgrandaviricetes</taxon>
        <taxon>Petitvirales</taxon>
        <taxon>Microviridae</taxon>
        <taxon>Microvirus</taxon>
    </lineage>
</organism>
<reference evidence="2" key="1">
    <citation type="submission" date="2018-12" db="EMBL/GenBank/DDBJ databases">
        <title>Singled stranded DNA viruses identified in blackflies (Austrosimulium ungulatum) sampled in New Zealand.</title>
        <authorList>
            <person name="Kraberger S."/>
            <person name="Fontenele R.S."/>
            <person name="Schmidlin K."/>
            <person name="Walters M."/>
            <person name="Varsani A."/>
        </authorList>
    </citation>
    <scope>NUCLEOTIDE SEQUENCE [LARGE SCALE GENOMIC DNA]</scope>
    <source>
        <strain evidence="2">124</strain>
    </source>
</reference>
<sequence length="170" mass="19011">MRTETITVDDDGVIYKTFQAFFKTPYNHDTDAESNRTGQANNEPTKTQQHLRDETDINLIVKAYGITGQLPLVNKPPLYGDYTNVLSYEDAQNLIAEANAEFFKLPAEIRSQFQNDPGRWTAEVQQATDNNDDRRLRDIGLAVKLSERAPDPQNGGTPPVPVPEPPKGPL</sequence>
<dbReference type="InterPro" id="IPR014131">
    <property type="entry name" value="Chlamydia_phage_Vp3"/>
</dbReference>
<dbReference type="EMBL" id="MK249190">
    <property type="protein sequence ID" value="QCQ84918.1"/>
    <property type="molecule type" value="Genomic_DNA"/>
</dbReference>
<feature type="compositionally biased region" description="Polar residues" evidence="1">
    <location>
        <begin position="35"/>
        <end position="48"/>
    </location>
</feature>
<protein>
    <submittedName>
        <fullName evidence="2">Internal scaffolding protein</fullName>
    </submittedName>
</protein>
<feature type="region of interest" description="Disordered" evidence="1">
    <location>
        <begin position="26"/>
        <end position="49"/>
    </location>
</feature>
<accession>A0A4P8PK96</accession>
<evidence type="ECO:0000313" key="2">
    <source>
        <dbReference type="EMBL" id="QCQ84918.1"/>
    </source>
</evidence>
<name>A0A4P8PK96_9VIRU</name>
<dbReference type="Proteomes" id="UP000325287">
    <property type="component" value="Segment"/>
</dbReference>
<dbReference type="Pfam" id="PF09675">
    <property type="entry name" value="Chlamy_scaf"/>
    <property type="match status" value="1"/>
</dbReference>
<feature type="region of interest" description="Disordered" evidence="1">
    <location>
        <begin position="145"/>
        <end position="170"/>
    </location>
</feature>
<evidence type="ECO:0000256" key="1">
    <source>
        <dbReference type="SAM" id="MobiDB-lite"/>
    </source>
</evidence>